<proteinExistence type="predicted"/>
<keyword evidence="1" id="KW-0539">Nucleus</keyword>
<dbReference type="InterPro" id="IPR046347">
    <property type="entry name" value="bZIP_sf"/>
</dbReference>
<dbReference type="InterPro" id="IPR000837">
    <property type="entry name" value="AP-1"/>
</dbReference>
<reference evidence="4 5" key="1">
    <citation type="journal article" date="2020" name="Nature">
        <title>Six reference-quality genomes reveal evolution of bat adaptations.</title>
        <authorList>
            <person name="Jebb D."/>
            <person name="Huang Z."/>
            <person name="Pippel M."/>
            <person name="Hughes G.M."/>
            <person name="Lavrichenko K."/>
            <person name="Devanna P."/>
            <person name="Winkler S."/>
            <person name="Jermiin L.S."/>
            <person name="Skirmuntt E.C."/>
            <person name="Katzourakis A."/>
            <person name="Burkitt-Gray L."/>
            <person name="Ray D.A."/>
            <person name="Sullivan K.A.M."/>
            <person name="Roscito J.G."/>
            <person name="Kirilenko B.M."/>
            <person name="Davalos L.M."/>
            <person name="Corthals A.P."/>
            <person name="Power M.L."/>
            <person name="Jones G."/>
            <person name="Ransome R.D."/>
            <person name="Dechmann D.K.N."/>
            <person name="Locatelli A.G."/>
            <person name="Puechmaille S.J."/>
            <person name="Fedrigo O."/>
            <person name="Jarvis E.D."/>
            <person name="Hiller M."/>
            <person name="Vernes S.C."/>
            <person name="Myers E.W."/>
            <person name="Teeling E.C."/>
        </authorList>
    </citation>
    <scope>NUCLEOTIDE SEQUENCE [LARGE SCALE GENOMIC DNA]</scope>
    <source>
        <strain evidence="4">MPipKuh1</strain>
        <tissue evidence="4">Flight muscle</tissue>
    </source>
</reference>
<feature type="domain" description="BZIP" evidence="3">
    <location>
        <begin position="27"/>
        <end position="90"/>
    </location>
</feature>
<dbReference type="SMART" id="SM00338">
    <property type="entry name" value="BRLZ"/>
    <property type="match status" value="1"/>
</dbReference>
<evidence type="ECO:0000259" key="3">
    <source>
        <dbReference type="PROSITE" id="PS50217"/>
    </source>
</evidence>
<feature type="coiled-coil region" evidence="2">
    <location>
        <begin position="52"/>
        <end position="86"/>
    </location>
</feature>
<evidence type="ECO:0000313" key="4">
    <source>
        <dbReference type="EMBL" id="KAF6343112.1"/>
    </source>
</evidence>
<evidence type="ECO:0000256" key="2">
    <source>
        <dbReference type="SAM" id="Coils"/>
    </source>
</evidence>
<gene>
    <name evidence="4" type="ORF">mPipKuh1_010815</name>
</gene>
<evidence type="ECO:0000313" key="5">
    <source>
        <dbReference type="Proteomes" id="UP000558488"/>
    </source>
</evidence>
<dbReference type="PRINTS" id="PR00042">
    <property type="entry name" value="LEUZIPPRFOS"/>
</dbReference>
<dbReference type="AlphaFoldDB" id="A0A7J7X0K4"/>
<dbReference type="PANTHER" id="PTHR23351:SF10">
    <property type="entry name" value="JUN DIMERIZATION PROTEIN 2"/>
    <property type="match status" value="1"/>
</dbReference>
<dbReference type="SUPFAM" id="SSF57959">
    <property type="entry name" value="Leucine zipper domain"/>
    <property type="match status" value="1"/>
</dbReference>
<dbReference type="PANTHER" id="PTHR23351">
    <property type="entry name" value="FOS TRANSCRIPTION FACTOR-RELATED"/>
    <property type="match status" value="1"/>
</dbReference>
<dbReference type="EMBL" id="JACAGB010000009">
    <property type="protein sequence ID" value="KAF6343112.1"/>
    <property type="molecule type" value="Genomic_DNA"/>
</dbReference>
<organism evidence="4 5">
    <name type="scientific">Pipistrellus kuhlii</name>
    <name type="common">Kuhl's pipistrelle</name>
    <dbReference type="NCBI Taxonomy" id="59472"/>
    <lineage>
        <taxon>Eukaryota</taxon>
        <taxon>Metazoa</taxon>
        <taxon>Chordata</taxon>
        <taxon>Craniata</taxon>
        <taxon>Vertebrata</taxon>
        <taxon>Euteleostomi</taxon>
        <taxon>Mammalia</taxon>
        <taxon>Eutheria</taxon>
        <taxon>Laurasiatheria</taxon>
        <taxon>Chiroptera</taxon>
        <taxon>Yangochiroptera</taxon>
        <taxon>Vespertilionidae</taxon>
        <taxon>Pipistrellus</taxon>
    </lineage>
</organism>
<dbReference type="Gene3D" id="1.20.5.170">
    <property type="match status" value="1"/>
</dbReference>
<keyword evidence="5" id="KW-1185">Reference proteome</keyword>
<dbReference type="Proteomes" id="UP000558488">
    <property type="component" value="Unassembled WGS sequence"/>
</dbReference>
<keyword evidence="2" id="KW-0175">Coiled coil</keyword>
<sequence length="137" mass="16520">MIAPVHFLEVKLGKRPQSVKSELDKEEERRKRCWEKNKVMAARCQNKKKERKEFLQQEFQWLELMNAELKTQVEELRQERKKLILMLNQHHPTCITRTDSIKTPPTQKPTHCWSSLRRRDLGWEEEEEEEGPRELAA</sequence>
<accession>A0A7J7X0K4</accession>
<dbReference type="GO" id="GO:0000978">
    <property type="term" value="F:RNA polymerase II cis-regulatory region sequence-specific DNA binding"/>
    <property type="evidence" value="ECO:0007669"/>
    <property type="project" value="TreeGrafter"/>
</dbReference>
<dbReference type="GO" id="GO:0000981">
    <property type="term" value="F:DNA-binding transcription factor activity, RNA polymerase II-specific"/>
    <property type="evidence" value="ECO:0007669"/>
    <property type="project" value="TreeGrafter"/>
</dbReference>
<dbReference type="PROSITE" id="PS50217">
    <property type="entry name" value="BZIP"/>
    <property type="match status" value="1"/>
</dbReference>
<comment type="caution">
    <text evidence="4">The sequence shown here is derived from an EMBL/GenBank/DDBJ whole genome shotgun (WGS) entry which is preliminary data.</text>
</comment>
<evidence type="ECO:0000256" key="1">
    <source>
        <dbReference type="ARBA" id="ARBA00023242"/>
    </source>
</evidence>
<dbReference type="InterPro" id="IPR004827">
    <property type="entry name" value="bZIP"/>
</dbReference>
<dbReference type="GO" id="GO:0005634">
    <property type="term" value="C:nucleus"/>
    <property type="evidence" value="ECO:0007669"/>
    <property type="project" value="TreeGrafter"/>
</dbReference>
<protein>
    <recommendedName>
        <fullName evidence="3">BZIP domain-containing protein</fullName>
    </recommendedName>
</protein>
<name>A0A7J7X0K4_PIPKU</name>